<evidence type="ECO:0000259" key="8">
    <source>
        <dbReference type="PROSITE" id="PS52019"/>
    </source>
</evidence>
<keyword evidence="3" id="KW-0597">Phosphoprotein</keyword>
<dbReference type="FunFam" id="3.40.366.10:FF:000002">
    <property type="entry name" value="Probable polyketide synthase 2"/>
    <property type="match status" value="1"/>
</dbReference>
<dbReference type="GO" id="GO:0004315">
    <property type="term" value="F:3-oxoacyl-[acyl-carrier-protein] synthase activity"/>
    <property type="evidence" value="ECO:0007669"/>
    <property type="project" value="InterPro"/>
</dbReference>
<dbReference type="SUPFAM" id="SSF52151">
    <property type="entry name" value="FabD/lysophospholipase-like"/>
    <property type="match status" value="1"/>
</dbReference>
<evidence type="ECO:0000256" key="3">
    <source>
        <dbReference type="ARBA" id="ARBA00022553"/>
    </source>
</evidence>
<dbReference type="InterPro" id="IPR020806">
    <property type="entry name" value="PKS_PP-bd"/>
</dbReference>
<dbReference type="PANTHER" id="PTHR43775">
    <property type="entry name" value="FATTY ACID SYNTHASE"/>
    <property type="match status" value="1"/>
</dbReference>
<dbReference type="CDD" id="cd00833">
    <property type="entry name" value="PKS"/>
    <property type="match status" value="1"/>
</dbReference>
<dbReference type="InterPro" id="IPR016035">
    <property type="entry name" value="Acyl_Trfase/lysoPLipase"/>
</dbReference>
<dbReference type="Pfam" id="PF22621">
    <property type="entry name" value="CurL-like_PKS_C"/>
    <property type="match status" value="1"/>
</dbReference>
<dbReference type="InterPro" id="IPR023213">
    <property type="entry name" value="CAT-like_dom_sf"/>
</dbReference>
<proteinExistence type="predicted"/>
<dbReference type="SMART" id="SM00823">
    <property type="entry name" value="PKS_PP"/>
    <property type="match status" value="1"/>
</dbReference>
<dbReference type="InterPro" id="IPR020841">
    <property type="entry name" value="PKS_Beta-ketoAc_synthase_dom"/>
</dbReference>
<dbReference type="SUPFAM" id="SSF52777">
    <property type="entry name" value="CoA-dependent acyltransferases"/>
    <property type="match status" value="2"/>
</dbReference>
<dbReference type="Gene3D" id="3.30.559.10">
    <property type="entry name" value="Chloramphenicol acetyltransferase-like domain"/>
    <property type="match status" value="1"/>
</dbReference>
<dbReference type="InterPro" id="IPR014043">
    <property type="entry name" value="Acyl_transferase_dom"/>
</dbReference>
<dbReference type="InterPro" id="IPR001227">
    <property type="entry name" value="Ac_transferase_dom_sf"/>
</dbReference>
<keyword evidence="4" id="KW-0808">Transferase</keyword>
<dbReference type="SMART" id="SM00822">
    <property type="entry name" value="PKS_KR"/>
    <property type="match status" value="1"/>
</dbReference>
<dbReference type="InterPro" id="IPR018201">
    <property type="entry name" value="Ketoacyl_synth_AS"/>
</dbReference>
<feature type="domain" description="Ketosynthase family 3 (KS3)" evidence="7">
    <location>
        <begin position="7"/>
        <end position="430"/>
    </location>
</feature>
<dbReference type="RefSeq" id="WP_163702042.1">
    <property type="nucleotide sequence ID" value="NZ_QXHD01000004.1"/>
</dbReference>
<dbReference type="InterPro" id="IPR049552">
    <property type="entry name" value="PKS_DH_N"/>
</dbReference>
<evidence type="ECO:0000259" key="6">
    <source>
        <dbReference type="PROSITE" id="PS50075"/>
    </source>
</evidence>
<dbReference type="InterPro" id="IPR049551">
    <property type="entry name" value="PKS_DH_C"/>
</dbReference>
<dbReference type="Gene3D" id="3.40.47.10">
    <property type="match status" value="1"/>
</dbReference>
<feature type="domain" description="PKS/mFAS DH" evidence="8">
    <location>
        <begin position="910"/>
        <end position="1188"/>
    </location>
</feature>
<dbReference type="InterPro" id="IPR050091">
    <property type="entry name" value="PKS_NRPS_Biosynth_Enz"/>
</dbReference>
<dbReference type="InterPro" id="IPR013968">
    <property type="entry name" value="PKS_KR"/>
</dbReference>
<dbReference type="InterPro" id="IPR057326">
    <property type="entry name" value="KR_dom"/>
</dbReference>
<feature type="region of interest" description="N-terminal hotdog fold" evidence="5">
    <location>
        <begin position="910"/>
        <end position="1027"/>
    </location>
</feature>
<dbReference type="PROSITE" id="PS52019">
    <property type="entry name" value="PKS_MFAS_DH"/>
    <property type="match status" value="1"/>
</dbReference>
<dbReference type="Pfam" id="PF00109">
    <property type="entry name" value="ketoacyl-synt"/>
    <property type="match status" value="1"/>
</dbReference>
<comment type="caution">
    <text evidence="9">The sequence shown here is derived from an EMBL/GenBank/DDBJ whole genome shotgun (WGS) entry which is preliminary data.</text>
</comment>
<dbReference type="Pfam" id="PF00698">
    <property type="entry name" value="Acyl_transf_1"/>
    <property type="match status" value="1"/>
</dbReference>
<evidence type="ECO:0000256" key="5">
    <source>
        <dbReference type="PROSITE-ProRule" id="PRU01363"/>
    </source>
</evidence>
<accession>A0A6M0RSL6</accession>
<reference evidence="9 10" key="1">
    <citation type="journal article" date="2020" name="Microb. Ecol.">
        <title>Ecogenomics of the Marine Benthic Filamentous Cyanobacterium Adonisia.</title>
        <authorList>
            <person name="Walter J.M."/>
            <person name="Coutinho F.H."/>
            <person name="Leomil L."/>
            <person name="Hargreaves P.I."/>
            <person name="Campeao M.E."/>
            <person name="Vieira V.V."/>
            <person name="Silva B.S."/>
            <person name="Fistarol G.O."/>
            <person name="Salomon P.S."/>
            <person name="Sawabe T."/>
            <person name="Mino S."/>
            <person name="Hosokawa M."/>
            <person name="Miyashita H."/>
            <person name="Maruyama F."/>
            <person name="van Verk M.C."/>
            <person name="Dutilh B.E."/>
            <person name="Thompson C.C."/>
            <person name="Thompson F.L."/>
        </authorList>
    </citation>
    <scope>NUCLEOTIDE SEQUENCE [LARGE SCALE GENOMIC DNA]</scope>
    <source>
        <strain evidence="9 10">CCMR0081</strain>
    </source>
</reference>
<evidence type="ECO:0000313" key="9">
    <source>
        <dbReference type="EMBL" id="NEZ59109.1"/>
    </source>
</evidence>
<keyword evidence="2" id="KW-0596">Phosphopantetheine</keyword>
<dbReference type="CDD" id="cd08955">
    <property type="entry name" value="KR_2_FAS_SDR_x"/>
    <property type="match status" value="1"/>
</dbReference>
<dbReference type="SMART" id="SM00826">
    <property type="entry name" value="PKS_DH"/>
    <property type="match status" value="1"/>
</dbReference>
<dbReference type="InterPro" id="IPR016036">
    <property type="entry name" value="Malonyl_transacylase_ACP-bd"/>
</dbReference>
<dbReference type="Pfam" id="PF02801">
    <property type="entry name" value="Ketoacyl-synt_C"/>
    <property type="match status" value="1"/>
</dbReference>
<dbReference type="Pfam" id="PF08659">
    <property type="entry name" value="KR"/>
    <property type="match status" value="1"/>
</dbReference>
<dbReference type="Pfam" id="PF00550">
    <property type="entry name" value="PP-binding"/>
    <property type="match status" value="1"/>
</dbReference>
<dbReference type="SMART" id="SM00825">
    <property type="entry name" value="PKS_KS"/>
    <property type="match status" value="1"/>
</dbReference>
<dbReference type="SUPFAM" id="SSF51735">
    <property type="entry name" value="NAD(P)-binding Rossmann-fold domains"/>
    <property type="match status" value="2"/>
</dbReference>
<dbReference type="FunFam" id="3.40.47.10:FF:000019">
    <property type="entry name" value="Polyketide synthase type I"/>
    <property type="match status" value="1"/>
</dbReference>
<dbReference type="PROSITE" id="PS50075">
    <property type="entry name" value="CARRIER"/>
    <property type="match status" value="1"/>
</dbReference>
<dbReference type="PROSITE" id="PS52004">
    <property type="entry name" value="KS3_2"/>
    <property type="match status" value="1"/>
</dbReference>
<dbReference type="InterPro" id="IPR014031">
    <property type="entry name" value="Ketoacyl_synth_C"/>
</dbReference>
<dbReference type="InterPro" id="IPR014030">
    <property type="entry name" value="Ketoacyl_synth_N"/>
</dbReference>
<dbReference type="EMBL" id="QXHD01000004">
    <property type="protein sequence ID" value="NEZ59109.1"/>
    <property type="molecule type" value="Genomic_DNA"/>
</dbReference>
<dbReference type="Pfam" id="PF14765">
    <property type="entry name" value="PS-DH"/>
    <property type="match status" value="1"/>
</dbReference>
<feature type="region of interest" description="C-terminal hotdog fold" evidence="5">
    <location>
        <begin position="1042"/>
        <end position="1188"/>
    </location>
</feature>
<sequence>MSVETRKDPIAIIGLSCRFPGSENPEAFWELLRRGGDAITEIPDSRWDIDAFYDPDPAKPDKMNTRWGGFLPQVDQFDPQFFNISPREAINMDPQQRLLLEVAWEALENANIIPQQTSGKSVGVFTGISTHDYSVLTWGHTQNEPHAAIGTANSIVANRLSYLFNWTGPSMAIDTACSSSLVAVHLACQSLWRGESPLAIAGGANILLLPSSTVSFSKAGFMAADGRCKTFDARADGYVRSEGVGIVVLKPLSQALAEGDRIYAVIRGSAINQDGTSNGITAPNPVSQEAVLRAAYRDADVLPSQVHYVETHGTGTKLGDYIELKSLGKVLAEGRQPGDICRVGAVKANIGHLEAAAGIAGLIKVALLLKQREVPPQALFESPNPHIKFHKLPIRVQQELEYLPDQDGPILAGISSFGFGGANAHLVLESAPVQSGKRLPDSLQSHHPPEQRPLNLLTLSAKTDQALKALVASYQCYLKTHPELDLTDICYTTNVGRSHFDHRLVVTTNSISDLQQKLQDFRAGETAPGITEGVLAVTASQPKVAFLFSGQGSQYFRMGQQLYKTQPIFRQSMEQCDAILKPHLDRSILEILYSATDPEAIKALLNQTAFTQPALFAIEYALCQLWKSWGIQPDVVMGHSVGEYVAACIAGVFSLDDGLKLIAARGRLMQALPREGGMVAVMASGTKINAMLQAEGLESVAIAALNSPNNTVISGPLTDLQQITAVCVARQIKVTPLRVSHGFHSVLMEPMLAEFRSVAEQISYQKPRLPMVVNVTGQYVTEHLATPDYWVNHVRSPVRFAEGMATLAGQGHKVFLEIGPKPILMGMGQQCLPTGDYLWLSSLYPKQGNDWQILLQSLGKLYVKGARINWSGIYQGYDPQKVTLPTYPFQRQRYWVEVTKQRTLPGQAMHPLLGIKTEVASGATLYSQQFAPNQGWLADHQVYQNTIMPGAAFAVMAMASQQDPTQLHDVIFERPLLVSELCELQLHLETGGEGEQQRFTIYSRTLSQAGTWQLHSYGCIGLASSGSEFINKYIDLEQLQSHLPSHSVDQMYEHLGATGLEFGPAFRGIQQLWGRTGESLAEVMLPEALVAAEQIEPIHPALLDACTQTLFGAMDETLDGGLYLPLRYGQLELQRSAPSHLFCYAQISEIDATEQTITSHLTFVDEQGNVFGGIQNFVIKRAASDNLLREQVQSTTQLLYKTQWQPVVRNQTVNIETTMAPWLILGEVDGCATLSEQLAAQEQSVLCGLPEQLAELLTQGIAPDPTEHAALTGIVLISTVNMDDMTAEVEENANTILQVVQTLLTQDVPLPHGLTLITQRAITVDATADVAPAQSALWGLGRTIQIEQPQLGLRLLDVDSLDTVSLSAGLMHSMESQCVLREELIFVPRLTRIQLDRTQLDVAESLNIRADGSYLITGGLGALGFQACQWLLEQGAQHVVLSSRRDADEAIRQQLTELEQTYDGTIEVQATDVTNPEQVSELINGFGQKWPHLAGLIHAAGILDDGSISEQTPERFARVLAPKVQGAWHLHQATVHHDLDFFVLYSSVASTLGSAGQSNYATANGFLDGLAQHRRALGRCGTSINWGPWANVGMAANANVRANVVKRGLVPLQAQDAHQAMAQLLATDTSTGIVLDVDWNRMGRHLGGVRSPILSQLISLPTLTGQSELVQQLRNALPSDRASLLLRHIQGELQRILGLAQLPNPDENFFDLGMDSLMAVEFRNRLQVQLRLDIPVTQFTGKASVLALAQFAHQQLNLKIFSIDSAKTPISHDSNAVSESDSVADLPKIPLPSLAETCDRYLEIVTPFLTEPEQRKTQAAVEKFLTGRGIKLQKLLEIHHNSTTKGYMYDFREQEFLSIRKPLSVFQNYNLLFEASPQVSELKWSRQIALLSSGVLHFYLKIKNGTLEPDKVGDIHLCMCQYARLFRTNRIPKIAQDNLYTPTQHQTLSPLANEHFIVAYDSQFYVVTIDLNKADTLVQQVERQIDDILSAPKEEIPTVGLLTTLHRTEWAVFRSALALSNATALKAIDAALFILCLDHEIPDTLETWSQQTLYGNGSNRWFDKTLQLIVTPGCKWGANVDHAPVDSLLIARLLRDISKYIDTFLDQQLVASVYPAQAQDKLMQSPTRLEWVLSNELTQSIERAKSEFDKLSQTFQFRSLTIEGLGEDLIARHQFKNPEAIAQLILQLAYARCHGQVDNIYQPVSTRHFRYGRTEVLRPVTPESLHLIQCFEQGANAEDGYAALCQAMAKHDQRKSLCMSGYGVDRHLFALHELAKQQKFMPEIFQDKAYTQVLTKSVVATTGFMESFLTKFMGAKEDIERGMYPGSFAPDTPDGYGFSYILMGDCFLCVVTSWSESINQFTQCLQQSAEDVKALLISQMPTSKI</sequence>
<comment type="cofactor">
    <cofactor evidence="1">
        <name>pantetheine 4'-phosphate</name>
        <dbReference type="ChEBI" id="CHEBI:47942"/>
    </cofactor>
</comment>
<dbReference type="GO" id="GO:0006633">
    <property type="term" value="P:fatty acid biosynthetic process"/>
    <property type="evidence" value="ECO:0007669"/>
    <property type="project" value="InterPro"/>
</dbReference>
<dbReference type="InterPro" id="IPR042231">
    <property type="entry name" value="Cho/carn_acyl_trans_2"/>
</dbReference>
<dbReference type="Pfam" id="PF00755">
    <property type="entry name" value="Carn_acyltransf"/>
    <property type="match status" value="1"/>
</dbReference>
<dbReference type="Gene3D" id="3.30.70.3290">
    <property type="match status" value="1"/>
</dbReference>
<gene>
    <name evidence="9" type="ORF">DXZ20_26390</name>
</gene>
<dbReference type="InterPro" id="IPR039551">
    <property type="entry name" value="Cho/carn_acyl_trans"/>
</dbReference>
<dbReference type="Gene3D" id="3.40.366.10">
    <property type="entry name" value="Malonyl-Coenzyme A Acyl Carrier Protein, domain 2"/>
    <property type="match status" value="1"/>
</dbReference>
<name>A0A6M0RSL6_9CYAN</name>
<dbReference type="GO" id="GO:0031177">
    <property type="term" value="F:phosphopantetheine binding"/>
    <property type="evidence" value="ECO:0007669"/>
    <property type="project" value="InterPro"/>
</dbReference>
<dbReference type="Pfam" id="PF21089">
    <property type="entry name" value="PKS_DH_N"/>
    <property type="match status" value="1"/>
</dbReference>
<evidence type="ECO:0000256" key="1">
    <source>
        <dbReference type="ARBA" id="ARBA00001957"/>
    </source>
</evidence>
<feature type="domain" description="Carrier" evidence="6">
    <location>
        <begin position="1680"/>
        <end position="1756"/>
    </location>
</feature>
<dbReference type="SUPFAM" id="SSF53901">
    <property type="entry name" value="Thiolase-like"/>
    <property type="match status" value="1"/>
</dbReference>
<feature type="active site" description="Proton acceptor; for dehydratase activity" evidence="5">
    <location>
        <position position="940"/>
    </location>
</feature>
<evidence type="ECO:0000313" key="10">
    <source>
        <dbReference type="Proteomes" id="UP000481033"/>
    </source>
</evidence>
<dbReference type="SMART" id="SM00827">
    <property type="entry name" value="PKS_AT"/>
    <property type="match status" value="1"/>
</dbReference>
<dbReference type="InterPro" id="IPR036291">
    <property type="entry name" value="NAD(P)-bd_dom_sf"/>
</dbReference>
<dbReference type="Gene3D" id="3.30.559.70">
    <property type="entry name" value="Choline/Carnitine o-acyltransferase, domain 2"/>
    <property type="match status" value="1"/>
</dbReference>
<organism evidence="9 10">
    <name type="scientific">Adonisia turfae CCMR0081</name>
    <dbReference type="NCBI Taxonomy" id="2292702"/>
    <lineage>
        <taxon>Bacteria</taxon>
        <taxon>Bacillati</taxon>
        <taxon>Cyanobacteriota</taxon>
        <taxon>Adonisia</taxon>
        <taxon>Adonisia turfae</taxon>
    </lineage>
</organism>
<dbReference type="InterPro" id="IPR036736">
    <property type="entry name" value="ACP-like_sf"/>
</dbReference>
<keyword evidence="10" id="KW-1185">Reference proteome</keyword>
<dbReference type="Gene3D" id="3.40.50.720">
    <property type="entry name" value="NAD(P)-binding Rossmann-like Domain"/>
    <property type="match status" value="1"/>
</dbReference>
<evidence type="ECO:0000256" key="4">
    <source>
        <dbReference type="ARBA" id="ARBA00022679"/>
    </source>
</evidence>
<dbReference type="InterPro" id="IPR020807">
    <property type="entry name" value="PKS_DH"/>
</dbReference>
<dbReference type="InterPro" id="IPR016039">
    <property type="entry name" value="Thiolase-like"/>
</dbReference>
<dbReference type="PROSITE" id="PS00606">
    <property type="entry name" value="KS3_1"/>
    <property type="match status" value="1"/>
</dbReference>
<feature type="active site" description="Proton donor; for dehydratase activity" evidence="5">
    <location>
        <position position="1104"/>
    </location>
</feature>
<dbReference type="Proteomes" id="UP000481033">
    <property type="component" value="Unassembled WGS sequence"/>
</dbReference>
<dbReference type="Gene3D" id="1.10.1200.10">
    <property type="entry name" value="ACP-like"/>
    <property type="match status" value="1"/>
</dbReference>
<evidence type="ECO:0000256" key="2">
    <source>
        <dbReference type="ARBA" id="ARBA00022450"/>
    </source>
</evidence>
<dbReference type="InterPro" id="IPR042104">
    <property type="entry name" value="PKS_dehydratase_sf"/>
</dbReference>
<dbReference type="Gene3D" id="3.10.129.110">
    <property type="entry name" value="Polyketide synthase dehydratase"/>
    <property type="match status" value="1"/>
</dbReference>
<dbReference type="InterPro" id="IPR009081">
    <property type="entry name" value="PP-bd_ACP"/>
</dbReference>
<dbReference type="GO" id="GO:0004312">
    <property type="term" value="F:fatty acid synthase activity"/>
    <property type="evidence" value="ECO:0007669"/>
    <property type="project" value="TreeGrafter"/>
</dbReference>
<dbReference type="SUPFAM" id="SSF47336">
    <property type="entry name" value="ACP-like"/>
    <property type="match status" value="1"/>
</dbReference>
<evidence type="ECO:0000259" key="7">
    <source>
        <dbReference type="PROSITE" id="PS52004"/>
    </source>
</evidence>
<dbReference type="PANTHER" id="PTHR43775:SF37">
    <property type="entry name" value="SI:DKEY-61P9.11"/>
    <property type="match status" value="1"/>
</dbReference>
<dbReference type="SUPFAM" id="SSF55048">
    <property type="entry name" value="Probable ACP-binding domain of malonyl-CoA ACP transacylase"/>
    <property type="match status" value="1"/>
</dbReference>
<dbReference type="InterPro" id="IPR049900">
    <property type="entry name" value="PKS_mFAS_DH"/>
</dbReference>
<protein>
    <submittedName>
        <fullName evidence="9">SDR family NAD(P)-dependent oxidoreductase</fullName>
    </submittedName>
</protein>